<evidence type="ECO:0000313" key="12">
    <source>
        <dbReference type="Proteomes" id="UP000243739"/>
    </source>
</evidence>
<evidence type="ECO:0000256" key="1">
    <source>
        <dbReference type="ARBA" id="ARBA00001946"/>
    </source>
</evidence>
<evidence type="ECO:0000256" key="6">
    <source>
        <dbReference type="ARBA" id="ARBA00022741"/>
    </source>
</evidence>
<dbReference type="PANTHER" id="PTHR33571:SF14">
    <property type="entry name" value="PROTEIN ADENYLYLTRANSFERASE MJ0435-RELATED"/>
    <property type="match status" value="1"/>
</dbReference>
<evidence type="ECO:0000256" key="8">
    <source>
        <dbReference type="ARBA" id="ARBA00022842"/>
    </source>
</evidence>
<keyword evidence="4" id="KW-0548">Nucleotidyltransferase</keyword>
<comment type="caution">
    <text evidence="11">The sequence shown here is derived from an EMBL/GenBank/DDBJ whole genome shotgun (WGS) entry which is preliminary data.</text>
</comment>
<dbReference type="GO" id="GO:0005524">
    <property type="term" value="F:ATP binding"/>
    <property type="evidence" value="ECO:0007669"/>
    <property type="project" value="UniProtKB-KW"/>
</dbReference>
<evidence type="ECO:0000256" key="2">
    <source>
        <dbReference type="ARBA" id="ARBA00022649"/>
    </source>
</evidence>
<keyword evidence="3 11" id="KW-0808">Transferase</keyword>
<accession>A0A1D2YWB0</accession>
<dbReference type="GO" id="GO:0016779">
    <property type="term" value="F:nucleotidyltransferase activity"/>
    <property type="evidence" value="ECO:0007669"/>
    <property type="project" value="UniProtKB-KW"/>
</dbReference>
<dbReference type="SUPFAM" id="SSF81301">
    <property type="entry name" value="Nucleotidyltransferase"/>
    <property type="match status" value="1"/>
</dbReference>
<dbReference type="Proteomes" id="UP000243739">
    <property type="component" value="Unassembled WGS sequence"/>
</dbReference>
<dbReference type="PANTHER" id="PTHR33571">
    <property type="entry name" value="SSL8005 PROTEIN"/>
    <property type="match status" value="1"/>
</dbReference>
<dbReference type="InterPro" id="IPR002934">
    <property type="entry name" value="Polymerase_NTP_transf_dom"/>
</dbReference>
<dbReference type="InterPro" id="IPR043519">
    <property type="entry name" value="NT_sf"/>
</dbReference>
<dbReference type="CDD" id="cd05403">
    <property type="entry name" value="NT_KNTase_like"/>
    <property type="match status" value="1"/>
</dbReference>
<keyword evidence="2" id="KW-1277">Toxin-antitoxin system</keyword>
<name>A0A1D2YWB0_9BACI</name>
<keyword evidence="6" id="KW-0547">Nucleotide-binding</keyword>
<dbReference type="Pfam" id="PF01909">
    <property type="entry name" value="NTP_transf_2"/>
    <property type="match status" value="1"/>
</dbReference>
<keyword evidence="5" id="KW-0479">Metal-binding</keyword>
<dbReference type="InterPro" id="IPR052038">
    <property type="entry name" value="Type-VII_TA_antitoxin"/>
</dbReference>
<dbReference type="RefSeq" id="WP_069656192.1">
    <property type="nucleotide sequence ID" value="NZ_MIJF01000011.1"/>
</dbReference>
<proteinExistence type="inferred from homology"/>
<sequence length="97" mass="11223">MLDEKKILKILSDNKDTIKKYGVKKIGLFGSYLRNEQTNESDIDLIVEFEAGQKTFDNYMDLKFELEELFKKEIDLVIAESIKPDLKQSILGSVKYA</sequence>
<reference evidence="11 12" key="1">
    <citation type="submission" date="2016-09" db="EMBL/GenBank/DDBJ databases">
        <title>Draft genome sequence for the type strain of Vulcanibacillus modesticaldus BR, a strictly anaerobic, moderately thermophilic, and nitrate-reducing bacterium from deep sea-hydrothermal vents of the Mid-Atlantic Ridge.</title>
        <authorList>
            <person name="Abin C.A."/>
            <person name="Hollibaugh J.T."/>
        </authorList>
    </citation>
    <scope>NUCLEOTIDE SEQUENCE [LARGE SCALE GENOMIC DNA]</scope>
    <source>
        <strain evidence="11 12">BR</strain>
    </source>
</reference>
<evidence type="ECO:0000256" key="3">
    <source>
        <dbReference type="ARBA" id="ARBA00022679"/>
    </source>
</evidence>
<evidence type="ECO:0000256" key="9">
    <source>
        <dbReference type="ARBA" id="ARBA00038276"/>
    </source>
</evidence>
<keyword evidence="7" id="KW-0067">ATP-binding</keyword>
<dbReference type="AlphaFoldDB" id="A0A1D2YWB0"/>
<dbReference type="EMBL" id="MIJF01000011">
    <property type="protein sequence ID" value="OEF99973.1"/>
    <property type="molecule type" value="Genomic_DNA"/>
</dbReference>
<dbReference type="Gene3D" id="3.30.460.10">
    <property type="entry name" value="Beta Polymerase, domain 2"/>
    <property type="match status" value="1"/>
</dbReference>
<organism evidence="11 12">
    <name type="scientific">Vulcanibacillus modesticaldus</name>
    <dbReference type="NCBI Taxonomy" id="337097"/>
    <lineage>
        <taxon>Bacteria</taxon>
        <taxon>Bacillati</taxon>
        <taxon>Bacillota</taxon>
        <taxon>Bacilli</taxon>
        <taxon>Bacillales</taxon>
        <taxon>Bacillaceae</taxon>
        <taxon>Vulcanibacillus</taxon>
    </lineage>
</organism>
<protein>
    <submittedName>
        <fullName evidence="11">Nucleotidyltransferase</fullName>
    </submittedName>
</protein>
<comment type="cofactor">
    <cofactor evidence="1">
        <name>Mg(2+)</name>
        <dbReference type="ChEBI" id="CHEBI:18420"/>
    </cofactor>
</comment>
<dbReference type="GO" id="GO:0046872">
    <property type="term" value="F:metal ion binding"/>
    <property type="evidence" value="ECO:0007669"/>
    <property type="project" value="UniProtKB-KW"/>
</dbReference>
<evidence type="ECO:0000313" key="11">
    <source>
        <dbReference type="EMBL" id="OEF99973.1"/>
    </source>
</evidence>
<evidence type="ECO:0000259" key="10">
    <source>
        <dbReference type="Pfam" id="PF01909"/>
    </source>
</evidence>
<keyword evidence="12" id="KW-1185">Reference proteome</keyword>
<keyword evidence="8" id="KW-0460">Magnesium</keyword>
<gene>
    <name evidence="11" type="ORF">BHF71_07195</name>
</gene>
<evidence type="ECO:0000256" key="7">
    <source>
        <dbReference type="ARBA" id="ARBA00022840"/>
    </source>
</evidence>
<feature type="domain" description="Polymerase nucleotidyl transferase" evidence="10">
    <location>
        <begin position="6"/>
        <end position="95"/>
    </location>
</feature>
<comment type="similarity">
    <text evidence="9">Belongs to the MntA antitoxin family.</text>
</comment>
<evidence type="ECO:0000256" key="5">
    <source>
        <dbReference type="ARBA" id="ARBA00022723"/>
    </source>
</evidence>
<evidence type="ECO:0000256" key="4">
    <source>
        <dbReference type="ARBA" id="ARBA00022695"/>
    </source>
</evidence>
<dbReference type="OrthoDB" id="9809668at2"/>